<keyword evidence="3" id="KW-0812">Transmembrane</keyword>
<feature type="transmembrane region" description="Helical" evidence="3">
    <location>
        <begin position="273"/>
        <end position="294"/>
    </location>
</feature>
<keyword evidence="1" id="KW-0175">Coiled coil</keyword>
<sequence length="361" mass="37372">MRRSSTVLVLLCALAVFGAAVHADDEAGEACACKPEELQNLRNACQVQASELQKHIETLKGDLSASNSKGSSTQQELATKVEQYNVLQAELASFQQQVASLQEKLSAEKSKAAQAQAEADAAKQSAAAVADQGSSCKRTLSKVESQLSEQAARLAELKAVEDAYLPVWLSRHVDTSVKYASESWQQVQESEYTAQVVSTVKPHWEWLKQATAPAQEALSKLPIADYVAAANVHLAAAKVQVANIEAELKTVVKGVAASQPALSALNDPVALQLAVYSIMGLPMLLLFVVFVSIYGGPGKSSGTGADSGSKAAGKKASAAAAAAGKKGAAAGSKAKAAVAATPAGKGKGKAVRDGADVLYTP</sequence>
<evidence type="ECO:0000256" key="2">
    <source>
        <dbReference type="SAM" id="MobiDB-lite"/>
    </source>
</evidence>
<evidence type="ECO:0000313" key="6">
    <source>
        <dbReference type="Proteomes" id="UP001244341"/>
    </source>
</evidence>
<name>A0ABY8UEF0_TETOB</name>
<protein>
    <submittedName>
        <fullName evidence="5">Uncharacterized protein</fullName>
    </submittedName>
</protein>
<organism evidence="5 6">
    <name type="scientific">Tetradesmus obliquus</name>
    <name type="common">Green alga</name>
    <name type="synonym">Acutodesmus obliquus</name>
    <dbReference type="NCBI Taxonomy" id="3088"/>
    <lineage>
        <taxon>Eukaryota</taxon>
        <taxon>Viridiplantae</taxon>
        <taxon>Chlorophyta</taxon>
        <taxon>core chlorophytes</taxon>
        <taxon>Chlorophyceae</taxon>
        <taxon>CS clade</taxon>
        <taxon>Sphaeropleales</taxon>
        <taxon>Scenedesmaceae</taxon>
        <taxon>Tetradesmus</taxon>
    </lineage>
</organism>
<feature type="signal peptide" evidence="4">
    <location>
        <begin position="1"/>
        <end position="23"/>
    </location>
</feature>
<keyword evidence="6" id="KW-1185">Reference proteome</keyword>
<evidence type="ECO:0000313" key="5">
    <source>
        <dbReference type="EMBL" id="WIA19882.1"/>
    </source>
</evidence>
<feature type="coiled-coil region" evidence="1">
    <location>
        <begin position="77"/>
        <end position="160"/>
    </location>
</feature>
<evidence type="ECO:0000256" key="1">
    <source>
        <dbReference type="SAM" id="Coils"/>
    </source>
</evidence>
<dbReference type="EMBL" id="CP126218">
    <property type="protein sequence ID" value="WIA19882.1"/>
    <property type="molecule type" value="Genomic_DNA"/>
</dbReference>
<proteinExistence type="predicted"/>
<keyword evidence="4" id="KW-0732">Signal</keyword>
<keyword evidence="3" id="KW-1133">Transmembrane helix</keyword>
<evidence type="ECO:0000256" key="4">
    <source>
        <dbReference type="SAM" id="SignalP"/>
    </source>
</evidence>
<dbReference type="Proteomes" id="UP001244341">
    <property type="component" value="Chromosome 11b"/>
</dbReference>
<keyword evidence="3" id="KW-0472">Membrane</keyword>
<dbReference type="Gene3D" id="1.10.287.1490">
    <property type="match status" value="1"/>
</dbReference>
<gene>
    <name evidence="5" type="ORF">OEZ85_005782</name>
</gene>
<reference evidence="5 6" key="1">
    <citation type="submission" date="2023-05" db="EMBL/GenBank/DDBJ databases">
        <title>A 100% complete, gapless, phased diploid assembly of the Scenedesmus obliquus UTEX 3031 genome.</title>
        <authorList>
            <person name="Biondi T.C."/>
            <person name="Hanschen E.R."/>
            <person name="Kwon T."/>
            <person name="Eng W."/>
            <person name="Kruse C.P.S."/>
            <person name="Koehler S.I."/>
            <person name="Kunde Y."/>
            <person name="Gleasner C.D."/>
            <person name="You Mak K.T."/>
            <person name="Polle J."/>
            <person name="Hovde B.T."/>
            <person name="Starkenburg S.R."/>
        </authorList>
    </citation>
    <scope>NUCLEOTIDE SEQUENCE [LARGE SCALE GENOMIC DNA]</scope>
    <source>
        <strain evidence="5 6">DOE0152z</strain>
    </source>
</reference>
<feature type="chain" id="PRO_5045308155" evidence="4">
    <location>
        <begin position="24"/>
        <end position="361"/>
    </location>
</feature>
<evidence type="ECO:0000256" key="3">
    <source>
        <dbReference type="SAM" id="Phobius"/>
    </source>
</evidence>
<feature type="region of interest" description="Disordered" evidence="2">
    <location>
        <begin position="337"/>
        <end position="361"/>
    </location>
</feature>
<accession>A0ABY8UEF0</accession>